<organism evidence="2 3">
    <name type="scientific">Theileria orientalis</name>
    <dbReference type="NCBI Taxonomy" id="68886"/>
    <lineage>
        <taxon>Eukaryota</taxon>
        <taxon>Sar</taxon>
        <taxon>Alveolata</taxon>
        <taxon>Apicomplexa</taxon>
        <taxon>Aconoidasida</taxon>
        <taxon>Piroplasmida</taxon>
        <taxon>Theileriidae</taxon>
        <taxon>Theileria</taxon>
    </lineage>
</organism>
<dbReference type="Pfam" id="PF04385">
    <property type="entry name" value="FAINT"/>
    <property type="match status" value="1"/>
</dbReference>
<feature type="compositionally biased region" description="Polar residues" evidence="1">
    <location>
        <begin position="751"/>
        <end position="785"/>
    </location>
</feature>
<evidence type="ECO:0000313" key="2">
    <source>
        <dbReference type="EMBL" id="UKJ90747.2"/>
    </source>
</evidence>
<feature type="region of interest" description="Disordered" evidence="1">
    <location>
        <begin position="281"/>
        <end position="319"/>
    </location>
</feature>
<feature type="region of interest" description="Disordered" evidence="1">
    <location>
        <begin position="744"/>
        <end position="825"/>
    </location>
</feature>
<protein>
    <submittedName>
        <fullName evidence="2">Uncharacterized protein</fullName>
    </submittedName>
</protein>
<feature type="compositionally biased region" description="Polar residues" evidence="1">
    <location>
        <begin position="310"/>
        <end position="319"/>
    </location>
</feature>
<feature type="compositionally biased region" description="Low complexity" evidence="1">
    <location>
        <begin position="812"/>
        <end position="825"/>
    </location>
</feature>
<reference evidence="2" key="1">
    <citation type="submission" date="2022-07" db="EMBL/GenBank/DDBJ databases">
        <title>Evaluation of T. orientalis genome assembly methods using nanopore sequencing and analysis of variation between genomes.</title>
        <authorList>
            <person name="Yam J."/>
            <person name="Micallef M.L."/>
            <person name="Liu M."/>
            <person name="Djordjevic S.P."/>
            <person name="Bogema D.R."/>
            <person name="Jenkins C."/>
        </authorList>
    </citation>
    <scope>NUCLEOTIDE SEQUENCE</scope>
    <source>
        <strain evidence="2">Fish Creek</strain>
    </source>
</reference>
<dbReference type="AlphaFoldDB" id="A0A976M920"/>
<gene>
    <name evidence="2" type="ORF">MACJ_001681</name>
</gene>
<dbReference type="Proteomes" id="UP000244803">
    <property type="component" value="Chromosome 2"/>
</dbReference>
<name>A0A976M920_THEOR</name>
<proteinExistence type="predicted"/>
<evidence type="ECO:0000256" key="1">
    <source>
        <dbReference type="SAM" id="MobiDB-lite"/>
    </source>
</evidence>
<evidence type="ECO:0000313" key="3">
    <source>
        <dbReference type="Proteomes" id="UP000244803"/>
    </source>
</evidence>
<sequence length="1051" mass="110406">MTSGSIVPTPMTPGAQPGTTVIPGAQPGTTVIPGAQAMTSLIPGSHAMTAPIITGAPAMAAPVAGAPVANSVTIAIPSGDANAGLPSAHTGTPAIGAPVAGAPVTPVAHQAHTPAASFVDPNPDGMAAQMTSGSQAITAPIAGSPVAHSVTIPIPSGNANAALAGAHIAAQVAGPMAHGAQFVAAPANAGQLGAQPSSTPLTKITIDIYHKQDTNNVKYRRDDPNGTDIWYALDGYIISEIQVGGNRRWPKDGETKECKKVLYIIDAENKKTLRVIYADEPDAYDPDNPPAKPSTPTAPNEAMTAPAHAVTQSSPLSSEATYNIPKLEDKKEGEDPGLVALLTATTPSEGYPLHQSHSATFHPSNQTHQNGTTGEQSKYTIEEVYSSGVRRYGKTIELEDSDSDSDDEFIPGEDGDNEAVNLTTYVSRVGRRVRALEDRMDTAEGTIKLLTMTLNYQHELLDFKKRFGGKTAPFAGKAAPFGADFGRHAHFDTDGFRPATSLVSKILDSSEYPSDIKLFVADAADATKLVDLATDKFKVKQEGDEIHYVLESDVNCKLVTFGGKTVWNHREADPHPVGVVFHPDDDKVVVDFDDAIVMYVKKGELAGVAPNERVKHSIVDISLRGLDSDNEDEDKDEDKAGGEAEGGASAGADVETGDAAGANKESGVTGGPSGEAGVANEETTIASGDSGETIVTQESAPVLSGSAPAPEVQTASVPVVPVAQPASVPVVPVAQTAAVPAVPGAQPATTSFSGTDSSGAVATPGTDGTASSISQSGDDSDNQASIAGDGGSVSEGPDSTAGEGKVAEGPDSTSTGTPVKTSTTKTGFDLDILSHTESTNEFEYKKDGQYVTYTAKNNNAFKLVKDGSTEVWKETDSTKYSTKVEVDLMLAHSKVVTIHISDKKKILNKDYQANQWNEIDITKVNSRSVNIGYQHTTYFCTNELQGTIRTFTAKEGFKFNNARSLLMNVWVDIWKTNNANEFANKIVNEGGDKVTIHIGEASSSSTKKLLNRGLAQVDLVPELLQQVVKRHPVSLRPFVKVKLYFTLYTMK</sequence>
<dbReference type="OrthoDB" id="17102at2759"/>
<accession>A0A976M920</accession>
<dbReference type="InterPro" id="IPR007480">
    <property type="entry name" value="DUF529"/>
</dbReference>
<feature type="region of interest" description="Disordered" evidence="1">
    <location>
        <begin position="625"/>
        <end position="678"/>
    </location>
</feature>
<dbReference type="EMBL" id="CP056068">
    <property type="protein sequence ID" value="UKJ90747.2"/>
    <property type="molecule type" value="Genomic_DNA"/>
</dbReference>